<dbReference type="Pfam" id="PF00528">
    <property type="entry name" value="BPD_transp_1"/>
    <property type="match status" value="1"/>
</dbReference>
<dbReference type="EMBL" id="JACHXV010000012">
    <property type="protein sequence ID" value="MBB3174872.1"/>
    <property type="molecule type" value="Genomic_DNA"/>
</dbReference>
<feature type="transmembrane region" description="Helical" evidence="7">
    <location>
        <begin position="102"/>
        <end position="126"/>
    </location>
</feature>
<evidence type="ECO:0000256" key="4">
    <source>
        <dbReference type="ARBA" id="ARBA00022692"/>
    </source>
</evidence>
<evidence type="ECO:0000313" key="9">
    <source>
        <dbReference type="EMBL" id="MBB3174872.1"/>
    </source>
</evidence>
<dbReference type="GO" id="GO:0005886">
    <property type="term" value="C:plasma membrane"/>
    <property type="evidence" value="ECO:0007669"/>
    <property type="project" value="UniProtKB-SubCell"/>
</dbReference>
<dbReference type="RefSeq" id="WP_183275386.1">
    <property type="nucleotide sequence ID" value="NZ_JACHXV010000012.1"/>
</dbReference>
<evidence type="ECO:0000256" key="2">
    <source>
        <dbReference type="ARBA" id="ARBA00022448"/>
    </source>
</evidence>
<comment type="similarity">
    <text evidence="7">Belongs to the binding-protein-dependent transport system permease family.</text>
</comment>
<dbReference type="CDD" id="cd06261">
    <property type="entry name" value="TM_PBP2"/>
    <property type="match status" value="1"/>
</dbReference>
<dbReference type="GO" id="GO:0071916">
    <property type="term" value="F:dipeptide transmembrane transporter activity"/>
    <property type="evidence" value="ECO:0007669"/>
    <property type="project" value="TreeGrafter"/>
</dbReference>
<feature type="transmembrane region" description="Helical" evidence="7">
    <location>
        <begin position="285"/>
        <end position="308"/>
    </location>
</feature>
<name>A0A839V5P6_9PROT</name>
<keyword evidence="4 7" id="KW-0812">Transmembrane</keyword>
<dbReference type="AlphaFoldDB" id="A0A839V5P6"/>
<evidence type="ECO:0000256" key="3">
    <source>
        <dbReference type="ARBA" id="ARBA00022475"/>
    </source>
</evidence>
<feature type="transmembrane region" description="Helical" evidence="7">
    <location>
        <begin position="179"/>
        <end position="201"/>
    </location>
</feature>
<evidence type="ECO:0000256" key="7">
    <source>
        <dbReference type="RuleBase" id="RU363032"/>
    </source>
</evidence>
<dbReference type="PANTHER" id="PTHR43163">
    <property type="entry name" value="DIPEPTIDE TRANSPORT SYSTEM PERMEASE PROTEIN DPPB-RELATED"/>
    <property type="match status" value="1"/>
</dbReference>
<keyword evidence="3" id="KW-1003">Cell membrane</keyword>
<feature type="transmembrane region" description="Helical" evidence="7">
    <location>
        <begin position="147"/>
        <end position="167"/>
    </location>
</feature>
<keyword evidence="6 7" id="KW-0472">Membrane</keyword>
<evidence type="ECO:0000259" key="8">
    <source>
        <dbReference type="PROSITE" id="PS50928"/>
    </source>
</evidence>
<reference evidence="9 10" key="1">
    <citation type="submission" date="2020-08" db="EMBL/GenBank/DDBJ databases">
        <title>Genomic Encyclopedia of Type Strains, Phase III (KMG-III): the genomes of soil and plant-associated and newly described type strains.</title>
        <authorList>
            <person name="Whitman W."/>
        </authorList>
    </citation>
    <scope>NUCLEOTIDE SEQUENCE [LARGE SCALE GENOMIC DNA]</scope>
    <source>
        <strain evidence="9 10">CECT 8088</strain>
    </source>
</reference>
<dbReference type="Pfam" id="PF19300">
    <property type="entry name" value="BPD_transp_1_N"/>
    <property type="match status" value="1"/>
</dbReference>
<evidence type="ECO:0000256" key="6">
    <source>
        <dbReference type="ARBA" id="ARBA00023136"/>
    </source>
</evidence>
<keyword evidence="2 7" id="KW-0813">Transport</keyword>
<dbReference type="InterPro" id="IPR045621">
    <property type="entry name" value="BPD_transp_1_N"/>
</dbReference>
<evidence type="ECO:0000313" key="10">
    <source>
        <dbReference type="Proteomes" id="UP000557688"/>
    </source>
</evidence>
<evidence type="ECO:0000256" key="5">
    <source>
        <dbReference type="ARBA" id="ARBA00022989"/>
    </source>
</evidence>
<protein>
    <submittedName>
        <fullName evidence="9">Peptide/nickel transport system permease protein</fullName>
    </submittedName>
</protein>
<proteinExistence type="inferred from homology"/>
<gene>
    <name evidence="9" type="ORF">FHR90_002719</name>
</gene>
<sequence length="318" mass="33946">MDALTTLRSFASRLLWLALALLACSAITFAILDILPGDPARAMLGMNATDEALTALHAKLGLDRPPMMQYLAWLDDLAHLRLGTSMTYDIPVAQLLSGRLAITLPLAAGAMTIALSLGLPFGAIAARRRHRADGVMLDAAAQLLQSVPDFWLGIALVGIFALHWRFAPSGGFPGWAHPAAALGALVLPALALALPQAAVLMRVMRSALISIEPQDFIRSARARGLSPARIFLRHALPHALLPVLTIATMQISFLIGGAVVVETVFDLPGLGRMLFDAVGNHDLVVLRDLVLLVAAAITLLSMLAEWLATRLDPRGQPR</sequence>
<dbReference type="InterPro" id="IPR000515">
    <property type="entry name" value="MetI-like"/>
</dbReference>
<feature type="transmembrane region" description="Helical" evidence="7">
    <location>
        <begin position="239"/>
        <end position="265"/>
    </location>
</feature>
<dbReference type="PROSITE" id="PS50928">
    <property type="entry name" value="ABC_TM1"/>
    <property type="match status" value="1"/>
</dbReference>
<evidence type="ECO:0000256" key="1">
    <source>
        <dbReference type="ARBA" id="ARBA00004651"/>
    </source>
</evidence>
<dbReference type="Gene3D" id="1.10.3720.10">
    <property type="entry name" value="MetI-like"/>
    <property type="match status" value="1"/>
</dbReference>
<dbReference type="InterPro" id="IPR035906">
    <property type="entry name" value="MetI-like_sf"/>
</dbReference>
<keyword evidence="5 7" id="KW-1133">Transmembrane helix</keyword>
<keyword evidence="10" id="KW-1185">Reference proteome</keyword>
<comment type="subcellular location">
    <subcellularLocation>
        <location evidence="1 7">Cell membrane</location>
        <topology evidence="1 7">Multi-pass membrane protein</topology>
    </subcellularLocation>
</comment>
<comment type="caution">
    <text evidence="9">The sequence shown here is derived from an EMBL/GenBank/DDBJ whole genome shotgun (WGS) entry which is preliminary data.</text>
</comment>
<dbReference type="PANTHER" id="PTHR43163:SF6">
    <property type="entry name" value="DIPEPTIDE TRANSPORT SYSTEM PERMEASE PROTEIN DPPB-RELATED"/>
    <property type="match status" value="1"/>
</dbReference>
<dbReference type="Proteomes" id="UP000557688">
    <property type="component" value="Unassembled WGS sequence"/>
</dbReference>
<organism evidence="9 10">
    <name type="scientific">Endobacter medicaginis</name>
    <dbReference type="NCBI Taxonomy" id="1181271"/>
    <lineage>
        <taxon>Bacteria</taxon>
        <taxon>Pseudomonadati</taxon>
        <taxon>Pseudomonadota</taxon>
        <taxon>Alphaproteobacteria</taxon>
        <taxon>Acetobacterales</taxon>
        <taxon>Acetobacteraceae</taxon>
        <taxon>Endobacter</taxon>
    </lineage>
</organism>
<feature type="domain" description="ABC transmembrane type-1" evidence="8">
    <location>
        <begin position="100"/>
        <end position="308"/>
    </location>
</feature>
<accession>A0A839V5P6</accession>
<dbReference type="SUPFAM" id="SSF161098">
    <property type="entry name" value="MetI-like"/>
    <property type="match status" value="1"/>
</dbReference>